<dbReference type="SUPFAM" id="SSF52540">
    <property type="entry name" value="P-loop containing nucleoside triphosphate hydrolases"/>
    <property type="match status" value="1"/>
</dbReference>
<evidence type="ECO:0000259" key="10">
    <source>
        <dbReference type="PROSITE" id="PS50929"/>
    </source>
</evidence>
<name>A0A1E5XRU9_9HYPH</name>
<dbReference type="EMBL" id="LAJE02000162">
    <property type="protein sequence ID" value="OEO31303.1"/>
    <property type="molecule type" value="Genomic_DNA"/>
</dbReference>
<evidence type="ECO:0000256" key="7">
    <source>
        <dbReference type="ARBA" id="ARBA00023136"/>
    </source>
</evidence>
<dbReference type="Proteomes" id="UP000095463">
    <property type="component" value="Unassembled WGS sequence"/>
</dbReference>
<dbReference type="PROSITE" id="PS00211">
    <property type="entry name" value="ABC_TRANSPORTER_1"/>
    <property type="match status" value="1"/>
</dbReference>
<keyword evidence="3 8" id="KW-0812">Transmembrane</keyword>
<dbReference type="InterPro" id="IPR011527">
    <property type="entry name" value="ABC1_TM_dom"/>
</dbReference>
<dbReference type="NCBIfam" id="TIGR01842">
    <property type="entry name" value="type_I_sec_PrtD"/>
    <property type="match status" value="1"/>
</dbReference>
<dbReference type="GO" id="GO:0140359">
    <property type="term" value="F:ABC-type transporter activity"/>
    <property type="evidence" value="ECO:0007669"/>
    <property type="project" value="InterPro"/>
</dbReference>
<feature type="transmembrane region" description="Helical" evidence="8">
    <location>
        <begin position="234"/>
        <end position="251"/>
    </location>
</feature>
<dbReference type="InterPro" id="IPR017871">
    <property type="entry name" value="ABC_transporter-like_CS"/>
</dbReference>
<evidence type="ECO:0000256" key="2">
    <source>
        <dbReference type="ARBA" id="ARBA00005417"/>
    </source>
</evidence>
<keyword evidence="4" id="KW-0547">Nucleotide-binding</keyword>
<evidence type="ECO:0000256" key="4">
    <source>
        <dbReference type="ARBA" id="ARBA00022741"/>
    </source>
</evidence>
<dbReference type="Pfam" id="PF00005">
    <property type="entry name" value="ABC_tran"/>
    <property type="match status" value="1"/>
</dbReference>
<reference evidence="11 12" key="1">
    <citation type="journal article" date="2015" name="Genome Announc.">
        <title>Genome Assemblies of Three Soil-Associated Devosia species: D. insulae, D. limi, and D. soli.</title>
        <authorList>
            <person name="Hassan Y.I."/>
            <person name="Lepp D."/>
            <person name="Zhou T."/>
        </authorList>
    </citation>
    <scope>NUCLEOTIDE SEQUENCE [LARGE SCALE GENOMIC DNA]</scope>
    <source>
        <strain evidence="11 12">DS-56</strain>
    </source>
</reference>
<keyword evidence="12" id="KW-1185">Reference proteome</keyword>
<comment type="caution">
    <text evidence="11">The sequence shown here is derived from an EMBL/GenBank/DDBJ whole genome shotgun (WGS) entry which is preliminary data.</text>
</comment>
<dbReference type="PROSITE" id="PS50929">
    <property type="entry name" value="ABC_TM1F"/>
    <property type="match status" value="1"/>
</dbReference>
<sequence>MRRTGFPLLALGLLSLATNLLVLTGPLFMLQVYDRVLASRSVPTLVALFALVAGTYAFLALLDLLRSRMAFRFAAALVASIAPDVFRASLRAGLLPLGLARPDAVRDLDSIRSYVGGPGPLALFDLPWLPVYLGVVFLFHPALGWLATGGALVATTLLVINERLSGRPTTEAAAAMAHRQSLGEDARANAEPVFAMGMLDDVTTRWQARSEALAEVQNRASDVGALYSSVTKSFRFLLQSAVLALGAYLVIRGELSPGLMIAASIVTSRALAPVEQMVAQWRGLTGARQALRRAEALLAAQPPASNRLSLPDPQSTLEVRQFASGPDLLKPPLVAGVSFSLAAGEAMGVLGLSGSGKTSLARGLCGIWPVLQGEVRLDGSELTHFDPIQLGRRIGYLPQSVGLFDGTVAENIARFRPDADSESVLKAARLAGVHELITGLSDGYDTRIGARGAALSAGQRQRVGLARALYGDPFLLVLDEPNANLDFAGDTALTTALTAAKARGAVVIVIAHRPSAIAVCDKLIYLVNGRQSAFGAKEEVLRQVTAPAPRIEGVRVNG</sequence>
<dbReference type="GO" id="GO:0016887">
    <property type="term" value="F:ATP hydrolysis activity"/>
    <property type="evidence" value="ECO:0007669"/>
    <property type="project" value="InterPro"/>
</dbReference>
<keyword evidence="7 8" id="KW-0472">Membrane</keyword>
<accession>A0A1E5XRU9</accession>
<dbReference type="InterPro" id="IPR036640">
    <property type="entry name" value="ABC1_TM_sf"/>
</dbReference>
<keyword evidence="6 8" id="KW-1133">Transmembrane helix</keyword>
<evidence type="ECO:0000313" key="12">
    <source>
        <dbReference type="Proteomes" id="UP000095463"/>
    </source>
</evidence>
<keyword evidence="5" id="KW-0067">ATP-binding</keyword>
<dbReference type="GO" id="GO:0005886">
    <property type="term" value="C:plasma membrane"/>
    <property type="evidence" value="ECO:0007669"/>
    <property type="project" value="UniProtKB-SubCell"/>
</dbReference>
<organism evidence="11 12">
    <name type="scientific">Devosia insulae DS-56</name>
    <dbReference type="NCBI Taxonomy" id="1116389"/>
    <lineage>
        <taxon>Bacteria</taxon>
        <taxon>Pseudomonadati</taxon>
        <taxon>Pseudomonadota</taxon>
        <taxon>Alphaproteobacteria</taxon>
        <taxon>Hyphomicrobiales</taxon>
        <taxon>Devosiaceae</taxon>
        <taxon>Devosia</taxon>
    </lineage>
</organism>
<dbReference type="GO" id="GO:0005524">
    <property type="term" value="F:ATP binding"/>
    <property type="evidence" value="ECO:0007669"/>
    <property type="project" value="UniProtKB-KW"/>
</dbReference>
<feature type="domain" description="ABC transmembrane type-1" evidence="10">
    <location>
        <begin position="9"/>
        <end position="286"/>
    </location>
</feature>
<dbReference type="SUPFAM" id="SSF90123">
    <property type="entry name" value="ABC transporter transmembrane region"/>
    <property type="match status" value="1"/>
</dbReference>
<evidence type="ECO:0000256" key="6">
    <source>
        <dbReference type="ARBA" id="ARBA00022989"/>
    </source>
</evidence>
<evidence type="ECO:0000256" key="8">
    <source>
        <dbReference type="SAM" id="Phobius"/>
    </source>
</evidence>
<dbReference type="PANTHER" id="PTHR24221">
    <property type="entry name" value="ATP-BINDING CASSETTE SUB-FAMILY B"/>
    <property type="match status" value="1"/>
</dbReference>
<comment type="similarity">
    <text evidence="2">Belongs to the ABC transporter superfamily.</text>
</comment>
<feature type="transmembrane region" description="Helical" evidence="8">
    <location>
        <begin position="131"/>
        <end position="160"/>
    </location>
</feature>
<dbReference type="InterPro" id="IPR003593">
    <property type="entry name" value="AAA+_ATPase"/>
</dbReference>
<gene>
    <name evidence="11" type="ORF">VW23_016995</name>
</gene>
<feature type="domain" description="ABC transporter" evidence="9">
    <location>
        <begin position="317"/>
        <end position="553"/>
    </location>
</feature>
<dbReference type="Gene3D" id="1.20.1560.10">
    <property type="entry name" value="ABC transporter type 1, transmembrane domain"/>
    <property type="match status" value="1"/>
</dbReference>
<feature type="transmembrane region" description="Helical" evidence="8">
    <location>
        <begin position="69"/>
        <end position="86"/>
    </location>
</feature>
<dbReference type="Gene3D" id="3.40.50.300">
    <property type="entry name" value="P-loop containing nucleotide triphosphate hydrolases"/>
    <property type="match status" value="1"/>
</dbReference>
<dbReference type="InterPro" id="IPR003439">
    <property type="entry name" value="ABC_transporter-like_ATP-bd"/>
</dbReference>
<evidence type="ECO:0000256" key="1">
    <source>
        <dbReference type="ARBA" id="ARBA00004651"/>
    </source>
</evidence>
<dbReference type="InterPro" id="IPR039421">
    <property type="entry name" value="Type_1_exporter"/>
</dbReference>
<evidence type="ECO:0000313" key="11">
    <source>
        <dbReference type="EMBL" id="OEO31303.1"/>
    </source>
</evidence>
<dbReference type="SMART" id="SM00382">
    <property type="entry name" value="AAA"/>
    <property type="match status" value="1"/>
</dbReference>
<dbReference type="GO" id="GO:0030256">
    <property type="term" value="C:type I protein secretion system complex"/>
    <property type="evidence" value="ECO:0007669"/>
    <property type="project" value="InterPro"/>
</dbReference>
<dbReference type="InterPro" id="IPR010128">
    <property type="entry name" value="ATPase_T1SS_PrtD-like"/>
</dbReference>
<feature type="transmembrane region" description="Helical" evidence="8">
    <location>
        <begin position="40"/>
        <end position="62"/>
    </location>
</feature>
<proteinExistence type="inferred from homology"/>
<evidence type="ECO:0000256" key="5">
    <source>
        <dbReference type="ARBA" id="ARBA00022840"/>
    </source>
</evidence>
<dbReference type="InterPro" id="IPR027417">
    <property type="entry name" value="P-loop_NTPase"/>
</dbReference>
<dbReference type="GO" id="GO:0030253">
    <property type="term" value="P:protein secretion by the type I secretion system"/>
    <property type="evidence" value="ECO:0007669"/>
    <property type="project" value="InterPro"/>
</dbReference>
<dbReference type="Pfam" id="PF00664">
    <property type="entry name" value="ABC_membrane"/>
    <property type="match status" value="1"/>
</dbReference>
<evidence type="ECO:0000259" key="9">
    <source>
        <dbReference type="PROSITE" id="PS50893"/>
    </source>
</evidence>
<dbReference type="PROSITE" id="PS50893">
    <property type="entry name" value="ABC_TRANSPORTER_2"/>
    <property type="match status" value="1"/>
</dbReference>
<dbReference type="PANTHER" id="PTHR24221:SF248">
    <property type="entry name" value="ABC TRANSPORTER TRANSMEMBRANE REGION"/>
    <property type="match status" value="1"/>
</dbReference>
<comment type="subcellular location">
    <subcellularLocation>
        <location evidence="1">Cell membrane</location>
        <topology evidence="1">Multi-pass membrane protein</topology>
    </subcellularLocation>
</comment>
<dbReference type="AlphaFoldDB" id="A0A1E5XRU9"/>
<dbReference type="GO" id="GO:0034040">
    <property type="term" value="F:ATPase-coupled lipid transmembrane transporter activity"/>
    <property type="evidence" value="ECO:0007669"/>
    <property type="project" value="TreeGrafter"/>
</dbReference>
<evidence type="ECO:0000256" key="3">
    <source>
        <dbReference type="ARBA" id="ARBA00022692"/>
    </source>
</evidence>
<protein>
    <submittedName>
        <fullName evidence="11">Type I secretion protein</fullName>
    </submittedName>
</protein>